<organism evidence="1 2">
    <name type="scientific">Planctopirus ephydatiae</name>
    <dbReference type="NCBI Taxonomy" id="2528019"/>
    <lineage>
        <taxon>Bacteria</taxon>
        <taxon>Pseudomonadati</taxon>
        <taxon>Planctomycetota</taxon>
        <taxon>Planctomycetia</taxon>
        <taxon>Planctomycetales</taxon>
        <taxon>Planctomycetaceae</taxon>
        <taxon>Planctopirus</taxon>
    </lineage>
</organism>
<dbReference type="AlphaFoldDB" id="A0A518GKJ7"/>
<keyword evidence="2" id="KW-1185">Reference proteome</keyword>
<protein>
    <submittedName>
        <fullName evidence="1">Uncharacterized protein</fullName>
    </submittedName>
</protein>
<reference evidence="1 2" key="1">
    <citation type="submission" date="2019-02" db="EMBL/GenBank/DDBJ databases">
        <title>Deep-cultivation of Planctomycetes and their phenomic and genomic characterization uncovers novel biology.</title>
        <authorList>
            <person name="Wiegand S."/>
            <person name="Jogler M."/>
            <person name="Boedeker C."/>
            <person name="Pinto D."/>
            <person name="Vollmers J."/>
            <person name="Rivas-Marin E."/>
            <person name="Kohn T."/>
            <person name="Peeters S.H."/>
            <person name="Heuer A."/>
            <person name="Rast P."/>
            <person name="Oberbeckmann S."/>
            <person name="Bunk B."/>
            <person name="Jeske O."/>
            <person name="Meyerdierks A."/>
            <person name="Storesund J.E."/>
            <person name="Kallscheuer N."/>
            <person name="Luecker S."/>
            <person name="Lage O.M."/>
            <person name="Pohl T."/>
            <person name="Merkel B.J."/>
            <person name="Hornburger P."/>
            <person name="Mueller R.-W."/>
            <person name="Bruemmer F."/>
            <person name="Labrenz M."/>
            <person name="Spormann A.M."/>
            <person name="Op den Camp H."/>
            <person name="Overmann J."/>
            <person name="Amann R."/>
            <person name="Jetten M.S.M."/>
            <person name="Mascher T."/>
            <person name="Medema M.H."/>
            <person name="Devos D.P."/>
            <person name="Kaster A.-K."/>
            <person name="Ovreas L."/>
            <person name="Rohde M."/>
            <person name="Galperin M.Y."/>
            <person name="Jogler C."/>
        </authorList>
    </citation>
    <scope>NUCLEOTIDE SEQUENCE [LARGE SCALE GENOMIC DNA]</scope>
    <source>
        <strain evidence="1 2">Spb1</strain>
    </source>
</reference>
<dbReference type="KEGG" id="peh:Spb1_10090"/>
<sequence length="66" mass="7447">MSTTSFQESYSHHLTANNHSNLSVCSAQYDMPTRLRPKGIDFHNRVWTARDFEKGAIHWNSPAAGA</sequence>
<dbReference type="EMBL" id="CP036299">
    <property type="protein sequence ID" value="QDV29140.1"/>
    <property type="molecule type" value="Genomic_DNA"/>
</dbReference>
<name>A0A518GKJ7_9PLAN</name>
<dbReference type="Proteomes" id="UP000315349">
    <property type="component" value="Chromosome"/>
</dbReference>
<gene>
    <name evidence="1" type="ORF">Spb1_10090</name>
</gene>
<proteinExistence type="predicted"/>
<evidence type="ECO:0000313" key="2">
    <source>
        <dbReference type="Proteomes" id="UP000315349"/>
    </source>
</evidence>
<accession>A0A518GKJ7</accession>
<evidence type="ECO:0000313" key="1">
    <source>
        <dbReference type="EMBL" id="QDV29140.1"/>
    </source>
</evidence>